<dbReference type="InterPro" id="IPR014710">
    <property type="entry name" value="RmlC-like_jellyroll"/>
</dbReference>
<dbReference type="InterPro" id="IPR011051">
    <property type="entry name" value="RmlC_Cupin_sf"/>
</dbReference>
<dbReference type="SUPFAM" id="SSF51182">
    <property type="entry name" value="RmlC-like cupins"/>
    <property type="match status" value="1"/>
</dbReference>
<accession>A0A0P6V1X2</accession>
<proteinExistence type="predicted"/>
<dbReference type="GO" id="GO:0000271">
    <property type="term" value="P:polysaccharide biosynthetic process"/>
    <property type="evidence" value="ECO:0007669"/>
    <property type="project" value="TreeGrafter"/>
</dbReference>
<dbReference type="RefSeq" id="WP_011680922.1">
    <property type="nucleotide sequence ID" value="NZ_CAKMBF010000002.1"/>
</dbReference>
<dbReference type="GO" id="GO:0008830">
    <property type="term" value="F:dTDP-4-dehydrorhamnose 3,5-epimerase activity"/>
    <property type="evidence" value="ECO:0007669"/>
    <property type="project" value="UniProtKB-EC"/>
</dbReference>
<evidence type="ECO:0000313" key="1">
    <source>
        <dbReference type="EMBL" id="CAD0136845.1"/>
    </source>
</evidence>
<dbReference type="OrthoDB" id="9800680at2"/>
<organism evidence="1 2">
    <name type="scientific">Streptococcus thermophilus</name>
    <dbReference type="NCBI Taxonomy" id="1308"/>
    <lineage>
        <taxon>Bacteria</taxon>
        <taxon>Bacillati</taxon>
        <taxon>Bacillota</taxon>
        <taxon>Bacilli</taxon>
        <taxon>Lactobacillales</taxon>
        <taxon>Streptococcaceae</taxon>
        <taxon>Streptococcus</taxon>
    </lineage>
</organism>
<protein>
    <submittedName>
        <fullName evidence="1">dTDP-4-dehydrorhamnose 3,5-epimerase</fullName>
        <ecNumber evidence="1">5.1.3.13</ecNumber>
    </submittedName>
</protein>
<keyword evidence="1" id="KW-0413">Isomerase</keyword>
<dbReference type="Gene3D" id="2.60.120.10">
    <property type="entry name" value="Jelly Rolls"/>
    <property type="match status" value="1"/>
</dbReference>
<dbReference type="OMA" id="YRIDRPH"/>
<sequence length="191" mass="21146">MILKSNNMSTSTSEIDGLYIIQPKTVTDERGTVRELFRFSAYSDILPSTTWSQINLTQTKKGAVRGLHAESMSKLVTVAKGSAFGVYVDIRNDSTSFGKIVTVDLYPGVQVFVPNGVCNGFQALENNTEYLYFFDSEWIPGMSGQALSPLASDLKIEWPIPINPNNLEQISEKDLKAPTLQDIIDQNNQST</sequence>
<evidence type="ECO:0000313" key="2">
    <source>
        <dbReference type="Proteomes" id="UP000509833"/>
    </source>
</evidence>
<dbReference type="EC" id="5.1.3.13" evidence="1"/>
<gene>
    <name evidence="1" type="ORF">STHERMO_0668</name>
</gene>
<dbReference type="PANTHER" id="PTHR21047:SF2">
    <property type="entry name" value="THYMIDINE DIPHOSPHO-4-KETO-RHAMNOSE 3,5-EPIMERASE"/>
    <property type="match status" value="1"/>
</dbReference>
<reference evidence="1 2" key="1">
    <citation type="submission" date="2020-06" db="EMBL/GenBank/DDBJ databases">
        <authorList>
            <person name="Chuat V."/>
        </authorList>
    </citation>
    <scope>NUCLEOTIDE SEQUENCE [LARGE SCALE GENOMIC DNA]</scope>
    <source>
        <strain evidence="1">STH_CIRM_336</strain>
    </source>
</reference>
<dbReference type="GO" id="GO:0005829">
    <property type="term" value="C:cytosol"/>
    <property type="evidence" value="ECO:0007669"/>
    <property type="project" value="TreeGrafter"/>
</dbReference>
<name>A0A0P6V1X2_STRTR</name>
<dbReference type="eggNOG" id="COG1898">
    <property type="taxonomic scope" value="Bacteria"/>
</dbReference>
<dbReference type="AlphaFoldDB" id="A0A0P6V1X2"/>
<dbReference type="EMBL" id="LR822017">
    <property type="protein sequence ID" value="CAD0136845.1"/>
    <property type="molecule type" value="Genomic_DNA"/>
</dbReference>
<dbReference type="Pfam" id="PF00908">
    <property type="entry name" value="dTDP_sugar_isom"/>
    <property type="match status" value="1"/>
</dbReference>
<dbReference type="PANTHER" id="PTHR21047">
    <property type="entry name" value="DTDP-6-DEOXY-D-GLUCOSE-3,5 EPIMERASE"/>
    <property type="match status" value="1"/>
</dbReference>
<dbReference type="InterPro" id="IPR000888">
    <property type="entry name" value="RmlC-like"/>
</dbReference>
<dbReference type="Proteomes" id="UP000509833">
    <property type="component" value="Chromosome"/>
</dbReference>